<organism evidence="5 6">
    <name type="scientific">Brachionus calyciflorus</name>
    <dbReference type="NCBI Taxonomy" id="104777"/>
    <lineage>
        <taxon>Eukaryota</taxon>
        <taxon>Metazoa</taxon>
        <taxon>Spiralia</taxon>
        <taxon>Gnathifera</taxon>
        <taxon>Rotifera</taxon>
        <taxon>Eurotatoria</taxon>
        <taxon>Monogononta</taxon>
        <taxon>Pseudotrocha</taxon>
        <taxon>Ploima</taxon>
        <taxon>Brachionidae</taxon>
        <taxon>Brachionus</taxon>
    </lineage>
</organism>
<dbReference type="InterPro" id="IPR036020">
    <property type="entry name" value="WW_dom_sf"/>
</dbReference>
<feature type="coiled-coil region" evidence="1">
    <location>
        <begin position="1298"/>
        <end position="1325"/>
    </location>
</feature>
<feature type="domain" description="WW" evidence="4">
    <location>
        <begin position="74"/>
        <end position="107"/>
    </location>
</feature>
<proteinExistence type="predicted"/>
<dbReference type="Gene3D" id="2.20.70.10">
    <property type="match status" value="1"/>
</dbReference>
<feature type="compositionally biased region" description="Basic and acidic residues" evidence="2">
    <location>
        <begin position="440"/>
        <end position="450"/>
    </location>
</feature>
<dbReference type="SMART" id="SM00456">
    <property type="entry name" value="WW"/>
    <property type="match status" value="1"/>
</dbReference>
<dbReference type="SUPFAM" id="SSF51045">
    <property type="entry name" value="WW domain"/>
    <property type="match status" value="1"/>
</dbReference>
<dbReference type="InterPro" id="IPR001849">
    <property type="entry name" value="PH_domain"/>
</dbReference>
<evidence type="ECO:0008006" key="7">
    <source>
        <dbReference type="Google" id="ProtNLM"/>
    </source>
</evidence>
<evidence type="ECO:0000259" key="4">
    <source>
        <dbReference type="PROSITE" id="PS50020"/>
    </source>
</evidence>
<accession>A0A813Q2I3</accession>
<feature type="region of interest" description="Disordered" evidence="2">
    <location>
        <begin position="1055"/>
        <end position="1079"/>
    </location>
</feature>
<dbReference type="PANTHER" id="PTHR12752:SF9">
    <property type="entry name" value="KRAMER, ISOFORM I"/>
    <property type="match status" value="1"/>
</dbReference>
<feature type="region of interest" description="Disordered" evidence="2">
    <location>
        <begin position="23"/>
        <end position="44"/>
    </location>
</feature>
<feature type="coiled-coil region" evidence="1">
    <location>
        <begin position="866"/>
        <end position="893"/>
    </location>
</feature>
<evidence type="ECO:0000256" key="2">
    <source>
        <dbReference type="SAM" id="MobiDB-lite"/>
    </source>
</evidence>
<dbReference type="OrthoDB" id="43122at2759"/>
<evidence type="ECO:0000313" key="6">
    <source>
        <dbReference type="Proteomes" id="UP000663879"/>
    </source>
</evidence>
<feature type="region of interest" description="Disordered" evidence="2">
    <location>
        <begin position="958"/>
        <end position="979"/>
    </location>
</feature>
<dbReference type="Proteomes" id="UP000663879">
    <property type="component" value="Unassembled WGS sequence"/>
</dbReference>
<dbReference type="InterPro" id="IPR011993">
    <property type="entry name" value="PH-like_dom_sf"/>
</dbReference>
<dbReference type="PANTHER" id="PTHR12752">
    <property type="entry name" value="PHOSPHOINOSITOL 3-PHOSPHATE-BINDING PROTEIN"/>
    <property type="match status" value="1"/>
</dbReference>
<keyword evidence="1" id="KW-0175">Coiled coil</keyword>
<dbReference type="PROSITE" id="PS50020">
    <property type="entry name" value="WW_DOMAIN_2"/>
    <property type="match status" value="1"/>
</dbReference>
<evidence type="ECO:0000313" key="5">
    <source>
        <dbReference type="EMBL" id="CAF0760532.1"/>
    </source>
</evidence>
<comment type="caution">
    <text evidence="5">The sequence shown here is derived from an EMBL/GenBank/DDBJ whole genome shotgun (WGS) entry which is preliminary data.</text>
</comment>
<feature type="domain" description="PH" evidence="3">
    <location>
        <begin position="248"/>
        <end position="360"/>
    </location>
</feature>
<reference evidence="5" key="1">
    <citation type="submission" date="2021-02" db="EMBL/GenBank/DDBJ databases">
        <authorList>
            <person name="Nowell W R."/>
        </authorList>
    </citation>
    <scope>NUCLEOTIDE SEQUENCE</scope>
    <source>
        <strain evidence="5">Ploen Becks lab</strain>
    </source>
</reference>
<dbReference type="PROSITE" id="PS50003">
    <property type="entry name" value="PH_DOMAIN"/>
    <property type="match status" value="1"/>
</dbReference>
<feature type="region of interest" description="Disordered" evidence="2">
    <location>
        <begin position="399"/>
        <end position="450"/>
    </location>
</feature>
<dbReference type="SMART" id="SM00233">
    <property type="entry name" value="PH"/>
    <property type="match status" value="1"/>
</dbReference>
<feature type="coiled-coil region" evidence="1">
    <location>
        <begin position="767"/>
        <end position="794"/>
    </location>
</feature>
<protein>
    <recommendedName>
        <fullName evidence="7">Pleckstrin homology domain-containing family A member 7</fullName>
    </recommendedName>
</protein>
<dbReference type="Gene3D" id="2.30.29.30">
    <property type="entry name" value="Pleckstrin-homology domain (PH domain)/Phosphotyrosine-binding domain (PTB)"/>
    <property type="match status" value="1"/>
</dbReference>
<dbReference type="EMBL" id="CAJNOC010000429">
    <property type="protein sequence ID" value="CAF0760532.1"/>
    <property type="molecule type" value="Genomic_DNA"/>
</dbReference>
<name>A0A813Q2I3_9BILA</name>
<keyword evidence="6" id="KW-1185">Reference proteome</keyword>
<evidence type="ECO:0000259" key="3">
    <source>
        <dbReference type="PROSITE" id="PS50003"/>
    </source>
</evidence>
<dbReference type="InterPro" id="IPR001202">
    <property type="entry name" value="WW_dom"/>
</dbReference>
<gene>
    <name evidence="5" type="ORF">OXX778_LOCUS4403</name>
</gene>
<feature type="compositionally biased region" description="Polar residues" evidence="2">
    <location>
        <begin position="524"/>
        <end position="547"/>
    </location>
</feature>
<dbReference type="CDD" id="cd00201">
    <property type="entry name" value="WW"/>
    <property type="match status" value="1"/>
</dbReference>
<sequence length="1425" mass="163501">MATTTTPANPNVPNSIIQSIKSSASVMSSTNTTDNKNTHYPQGITGTVTNNEEYLNKKINFIQNHINNLLIEITNLPEPWTYAVTEDGRVFFINEDEQRTTWLHPKTGQPVSLMIIPPLEDLPNGWQKDYILGLPYLIDHNSKKNYPTSYLNNSASQEQNINTDSIEKKPVLIERSRMKNSPNKTTQPSEDYTQNIGECVNIETNINSALSSSSTSSSSSSNTSSSYQSNGNIIQANTVQINTAIDSALRKYGWLFKLSQNGLKLWRKRYFVLTDYILDYYSDSTMTKHCGTIFLNNTHSRPTIKKDGSSAYNKKNSFKVELVSTEDDGGDQGNDMFVYLAAESTSSMNEWINKFNFVSKLKNNSQNRNLYEKRTTSNRSCSNTSLRANNSNYFIVKHDNSSSKKSSKSNSAPSSPGATHRNIFPDNSNKKLRSSLSSNKIDDKNNPDRKVIKKKLAFSDDEILNDRPSKSKTTKNSKKKEVVYSDVDTDNEANNNERLNNSYNQKYLNESFENDSKSKHKRSSSLTKSAQKTSQNNLSSSKKNDKFGSTNHIYDYKSIYDAFEKPIVDMTRLTQSMINNNSSSNQDLNESTNRVENSKNYKVIQNLVNNSNKKNDQNDFYQYNKPGSQRSMDYIDRDKIAAAAEAAAAASAALEREKEKNLNSLKQTYSNNSSPKVVQSARPITNFYQITKPQLEVLQKNELEMIIRQLRRNFVLLNHSQQRFSMLQKLYEPYELMFQHRQNQLNSSKIEDGANINELTMSLHDSYQTIKDRIKKIENKMDSIENSLKLAQTIENNNSYQKVYEDPTNIDQINLNKFSNILRLYEYQIVEMQHENELLLEDKIIVEKLVDNQIGIFSKYQNLSCEKSLTQQFNALNQEMDLLKMQLSKVNQLLNDTITDKCKHELVYHQQIQNAQNKSQNETTSNLFRASLVNPSIDSKSNSSSIWKFSSPNILTKQNTSQSQNSQFSSTDNLLNQSSNKSYTTQCTKTTSYQAHHHQYYLNNKLNDNNIISKSIDSVYSPASSTGSSNKMNSSVNTNNYSAFNSINGKKLTIQSQQHNQDSSDEHNKSDSFQPVNFTNSRPRQLNITIQQPNHNAAFVPAKNQNFKRDIIAEKKRSSIGKFPQNYHAREYFQPIQNNNQTARERLFGNMSHQQSIGSIEVDQVNNRKIAMVKPELRGSCDNDLISRFTQQNQMEYFDADYSEEIIKNLDKPDVYSIPRGNIDIEPEIDLNDDERQLKEKRLVDIKKMIALQTFQQMNLDDVNQNSVQKHQNRSNMYLNSSNNLIENNRDYEIEVNYEKEKKAREHLLELRHELAEQIKEKTRQAALNSSTSKAINSLSNNSIDILDNNDVSKPVELLQTPNSKNYFNQENYYEYFEEDEKKTYEQKTYHSVESVYKNDLINSTPTLPSQFKNFFVSASILNAK</sequence>
<feature type="region of interest" description="Disordered" evidence="2">
    <location>
        <begin position="463"/>
        <end position="547"/>
    </location>
</feature>
<dbReference type="Pfam" id="PF00169">
    <property type="entry name" value="PH"/>
    <property type="match status" value="1"/>
</dbReference>
<dbReference type="SUPFAM" id="SSF50729">
    <property type="entry name" value="PH domain-like"/>
    <property type="match status" value="1"/>
</dbReference>
<evidence type="ECO:0000256" key="1">
    <source>
        <dbReference type="SAM" id="Coils"/>
    </source>
</evidence>
<feature type="compositionally biased region" description="Low complexity" evidence="2">
    <location>
        <begin position="958"/>
        <end position="971"/>
    </location>
</feature>
<feature type="compositionally biased region" description="Low complexity" evidence="2">
    <location>
        <begin position="492"/>
        <end position="504"/>
    </location>
</feature>
<dbReference type="PROSITE" id="PS01159">
    <property type="entry name" value="WW_DOMAIN_1"/>
    <property type="match status" value="1"/>
</dbReference>